<dbReference type="Proteomes" id="UP000003094">
    <property type="component" value="Unassembled WGS sequence"/>
</dbReference>
<dbReference type="InterPro" id="IPR050256">
    <property type="entry name" value="Glycosyltransferase_2"/>
</dbReference>
<reference evidence="2 3" key="1">
    <citation type="journal article" date="2010" name="BMC Genomics">
        <title>Genome sequence of the pattern forming Paenibacillus vortex bacterium reveals potential for thriving in complex environments.</title>
        <authorList>
            <person name="Sirota-Madi A."/>
            <person name="Olender T."/>
            <person name="Helman Y."/>
            <person name="Ingham C."/>
            <person name="Brainis I."/>
            <person name="Roth D."/>
            <person name="Hagi E."/>
            <person name="Brodsky L."/>
            <person name="Leshkowitz D."/>
            <person name="Galatenko V."/>
            <person name="Nikolaev V."/>
            <person name="Mugasimangalam R.C."/>
            <person name="Bransburg-Zabary S."/>
            <person name="Gutnick D.L."/>
            <person name="Lancet D."/>
            <person name="Ben-Jacob E."/>
        </authorList>
    </citation>
    <scope>NUCLEOTIDE SEQUENCE [LARGE SCALE GENOMIC DNA]</scope>
    <source>
        <strain evidence="2 3">V453</strain>
    </source>
</reference>
<keyword evidence="2" id="KW-0808">Transferase</keyword>
<organism evidence="2 3">
    <name type="scientific">Paenibacillus vortex V453</name>
    <dbReference type="NCBI Taxonomy" id="715225"/>
    <lineage>
        <taxon>Bacteria</taxon>
        <taxon>Bacillati</taxon>
        <taxon>Bacillota</taxon>
        <taxon>Bacilli</taxon>
        <taxon>Bacillales</taxon>
        <taxon>Paenibacillaceae</taxon>
        <taxon>Paenibacillus</taxon>
    </lineage>
</organism>
<accession>A0A2R9SL99</accession>
<protein>
    <submittedName>
        <fullName evidence="2">Cell wall biosynthesis glycosyltransferase</fullName>
    </submittedName>
</protein>
<dbReference type="KEGG" id="pvo:PVOR_31484"/>
<dbReference type="CDD" id="cd04179">
    <property type="entry name" value="DPM_DPG-synthase_like"/>
    <property type="match status" value="1"/>
</dbReference>
<evidence type="ECO:0000259" key="1">
    <source>
        <dbReference type="Pfam" id="PF00535"/>
    </source>
</evidence>
<dbReference type="PANTHER" id="PTHR48090:SF7">
    <property type="entry name" value="RFBJ PROTEIN"/>
    <property type="match status" value="1"/>
</dbReference>
<evidence type="ECO:0000313" key="2">
    <source>
        <dbReference type="EMBL" id="EFU38125.1"/>
    </source>
</evidence>
<dbReference type="AlphaFoldDB" id="A0A2R9SL99"/>
<dbReference type="Gene3D" id="3.90.550.10">
    <property type="entry name" value="Spore Coat Polysaccharide Biosynthesis Protein SpsA, Chain A"/>
    <property type="match status" value="1"/>
</dbReference>
<dbReference type="GO" id="GO:0016740">
    <property type="term" value="F:transferase activity"/>
    <property type="evidence" value="ECO:0007669"/>
    <property type="project" value="UniProtKB-KW"/>
</dbReference>
<dbReference type="PANTHER" id="PTHR48090">
    <property type="entry name" value="UNDECAPRENYL-PHOSPHATE 4-DEOXY-4-FORMAMIDO-L-ARABINOSE TRANSFERASE-RELATED"/>
    <property type="match status" value="1"/>
</dbReference>
<sequence length="233" mass="26360">MRILVIIPAFNEGGNIETTLQNINSIYNTDLDILVINDCSTDNTSQICRNYNVHLIDLPCNLGIGGAVQTGYKFARNNNYDIAIQLDGDGQHNPIYIENLINPILRGEASLVIGSRYINKMGFQSTAMRRLGIRYFSKLLEILTGQLITDPTSGFRACDKRVIQLFSNRYPVDYPEPESIMFLKRNNLKIMEVPVIMEPRLQGTSSITSLKSIYYMTKVSLAIVIDRMRKQVS</sequence>
<dbReference type="SUPFAM" id="SSF53448">
    <property type="entry name" value="Nucleotide-diphospho-sugar transferases"/>
    <property type="match status" value="1"/>
</dbReference>
<gene>
    <name evidence="2" type="ORF">PVOR_31484</name>
</gene>
<dbReference type="InterPro" id="IPR029044">
    <property type="entry name" value="Nucleotide-diphossugar_trans"/>
</dbReference>
<feature type="domain" description="Glycosyltransferase 2-like" evidence="1">
    <location>
        <begin position="5"/>
        <end position="163"/>
    </location>
</feature>
<evidence type="ECO:0000313" key="3">
    <source>
        <dbReference type="Proteomes" id="UP000003094"/>
    </source>
</evidence>
<comment type="caution">
    <text evidence="2">The sequence shown here is derived from an EMBL/GenBank/DDBJ whole genome shotgun (WGS) entry which is preliminary data.</text>
</comment>
<dbReference type="EMBL" id="ADHJ01000055">
    <property type="protein sequence ID" value="EFU38125.1"/>
    <property type="molecule type" value="Genomic_DNA"/>
</dbReference>
<keyword evidence="3" id="KW-1185">Reference proteome</keyword>
<dbReference type="Pfam" id="PF00535">
    <property type="entry name" value="Glycos_transf_2"/>
    <property type="match status" value="1"/>
</dbReference>
<proteinExistence type="predicted"/>
<name>A0A2R9SL99_9BACL</name>
<dbReference type="InterPro" id="IPR001173">
    <property type="entry name" value="Glyco_trans_2-like"/>
</dbReference>